<organism evidence="2 3">
    <name type="scientific">Massarina eburnea CBS 473.64</name>
    <dbReference type="NCBI Taxonomy" id="1395130"/>
    <lineage>
        <taxon>Eukaryota</taxon>
        <taxon>Fungi</taxon>
        <taxon>Dikarya</taxon>
        <taxon>Ascomycota</taxon>
        <taxon>Pezizomycotina</taxon>
        <taxon>Dothideomycetes</taxon>
        <taxon>Pleosporomycetidae</taxon>
        <taxon>Pleosporales</taxon>
        <taxon>Massarineae</taxon>
        <taxon>Massarinaceae</taxon>
        <taxon>Massarina</taxon>
    </lineage>
</organism>
<name>A0A6A6S064_9PLEO</name>
<feature type="chain" id="PRO_5025457673" evidence="1">
    <location>
        <begin position="19"/>
        <end position="151"/>
    </location>
</feature>
<accession>A0A6A6S064</accession>
<keyword evidence="1" id="KW-0732">Signal</keyword>
<gene>
    <name evidence="2" type="ORF">P280DRAFT_468873</name>
</gene>
<dbReference type="EMBL" id="MU006783">
    <property type="protein sequence ID" value="KAF2641219.1"/>
    <property type="molecule type" value="Genomic_DNA"/>
</dbReference>
<keyword evidence="3" id="KW-1185">Reference proteome</keyword>
<protein>
    <submittedName>
        <fullName evidence="2">Uncharacterized protein</fullName>
    </submittedName>
</protein>
<dbReference type="OrthoDB" id="3771676at2759"/>
<reference evidence="2" key="1">
    <citation type="journal article" date="2020" name="Stud. Mycol.">
        <title>101 Dothideomycetes genomes: a test case for predicting lifestyles and emergence of pathogens.</title>
        <authorList>
            <person name="Haridas S."/>
            <person name="Albert R."/>
            <person name="Binder M."/>
            <person name="Bloem J."/>
            <person name="Labutti K."/>
            <person name="Salamov A."/>
            <person name="Andreopoulos B."/>
            <person name="Baker S."/>
            <person name="Barry K."/>
            <person name="Bills G."/>
            <person name="Bluhm B."/>
            <person name="Cannon C."/>
            <person name="Castanera R."/>
            <person name="Culley D."/>
            <person name="Daum C."/>
            <person name="Ezra D."/>
            <person name="Gonzalez J."/>
            <person name="Henrissat B."/>
            <person name="Kuo A."/>
            <person name="Liang C."/>
            <person name="Lipzen A."/>
            <person name="Lutzoni F."/>
            <person name="Magnuson J."/>
            <person name="Mondo S."/>
            <person name="Nolan M."/>
            <person name="Ohm R."/>
            <person name="Pangilinan J."/>
            <person name="Park H.-J."/>
            <person name="Ramirez L."/>
            <person name="Alfaro M."/>
            <person name="Sun H."/>
            <person name="Tritt A."/>
            <person name="Yoshinaga Y."/>
            <person name="Zwiers L.-H."/>
            <person name="Turgeon B."/>
            <person name="Goodwin S."/>
            <person name="Spatafora J."/>
            <person name="Crous P."/>
            <person name="Grigoriev I."/>
        </authorList>
    </citation>
    <scope>NUCLEOTIDE SEQUENCE</scope>
    <source>
        <strain evidence="2">CBS 473.64</strain>
    </source>
</reference>
<evidence type="ECO:0000313" key="3">
    <source>
        <dbReference type="Proteomes" id="UP000799753"/>
    </source>
</evidence>
<dbReference type="Proteomes" id="UP000799753">
    <property type="component" value="Unassembled WGS sequence"/>
</dbReference>
<proteinExistence type="predicted"/>
<dbReference type="AlphaFoldDB" id="A0A6A6S064"/>
<sequence length="151" mass="16230">MRFTTAFAAILLAAPAFAAPVTAPTDVEISSPVVPSAEIFARESVCKPATGKDKTEQAKIDAAITRMKAATKLAHEGENACKGVSQFNSANKTKKEEIKKDCVAGYQKCITNRKKANKECEKAGGTTDKGHQQAVTVCQQQKDTWSKKVIK</sequence>
<evidence type="ECO:0000313" key="2">
    <source>
        <dbReference type="EMBL" id="KAF2641219.1"/>
    </source>
</evidence>
<evidence type="ECO:0000256" key="1">
    <source>
        <dbReference type="SAM" id="SignalP"/>
    </source>
</evidence>
<feature type="signal peptide" evidence="1">
    <location>
        <begin position="1"/>
        <end position="18"/>
    </location>
</feature>